<evidence type="ECO:0000313" key="3">
    <source>
        <dbReference type="Proteomes" id="UP000184731"/>
    </source>
</evidence>
<dbReference type="Proteomes" id="UP000184731">
    <property type="component" value="Chromosome"/>
</dbReference>
<accession>A0A1L4D178</accession>
<dbReference type="Pfam" id="PF00583">
    <property type="entry name" value="Acetyltransf_1"/>
    <property type="match status" value="1"/>
</dbReference>
<dbReference type="PROSITE" id="PS51186">
    <property type="entry name" value="GNAT"/>
    <property type="match status" value="1"/>
</dbReference>
<dbReference type="AlphaFoldDB" id="A0A1L4D178"/>
<reference evidence="2 3" key="1">
    <citation type="submission" date="2016-10" db="EMBL/GenBank/DDBJ databases">
        <title>Silvanigrella aquatica sp. nov., isolated from a freshwater lake located in the Black Forest, Germany, description of Silvanigrellaceae fam. nov., Silvanigrellales ord. nov., reclassification of the order Bdellovibrionales in the class Oligoflexia, reclassification of the families Bacteriovoracaceae and Halobacteriovoraceae in the new order Bacteriovoracales ord. nov., and reclassification of the family Pseudobacteriovoracaceae in the order Oligoflexiales.</title>
        <authorList>
            <person name="Hahn M.W."/>
            <person name="Schmidt J."/>
            <person name="Koll U."/>
            <person name="Rohde M."/>
            <person name="Verbag S."/>
            <person name="Pitt A."/>
            <person name="Nakai R."/>
            <person name="Naganuma T."/>
            <person name="Lang E."/>
        </authorList>
    </citation>
    <scope>NUCLEOTIDE SEQUENCE [LARGE SCALE GENOMIC DNA]</scope>
    <source>
        <strain evidence="2 3">MWH-Nonnen-W8red</strain>
    </source>
</reference>
<dbReference type="OrthoDB" id="9342569at2"/>
<proteinExistence type="predicted"/>
<evidence type="ECO:0000259" key="1">
    <source>
        <dbReference type="PROSITE" id="PS51186"/>
    </source>
</evidence>
<dbReference type="InterPro" id="IPR000182">
    <property type="entry name" value="GNAT_dom"/>
</dbReference>
<dbReference type="CDD" id="cd04301">
    <property type="entry name" value="NAT_SF"/>
    <property type="match status" value="1"/>
</dbReference>
<dbReference type="STRING" id="1915309.AXG55_08530"/>
<dbReference type="EMBL" id="CP017834">
    <property type="protein sequence ID" value="APJ03948.1"/>
    <property type="molecule type" value="Genomic_DNA"/>
</dbReference>
<dbReference type="KEGG" id="saqi:AXG55_08530"/>
<keyword evidence="3" id="KW-1185">Reference proteome</keyword>
<sequence>MNFKSEMDKENESIFNEVFKNGLLNKYSVEKVDIEEYWNIYYNDFFNQYPEEINFDREGLLNNSQLQKRKNLNIMNSSLKIENNLVVKDNGQIIALFRSEQESADIYYMRHAVVHKDYRRQGIYMDYLNKILHYAHHMGFSQVVSCFVAANHLIYKAKIKKDFYVTSLEINPEYGNIVWISHFLNEDLKKAFLFRSGMVEFSKKLFQNSEGNANKLLNKLVRSSLS</sequence>
<dbReference type="GO" id="GO:0016747">
    <property type="term" value="F:acyltransferase activity, transferring groups other than amino-acyl groups"/>
    <property type="evidence" value="ECO:0007669"/>
    <property type="project" value="InterPro"/>
</dbReference>
<gene>
    <name evidence="2" type="ORF">AXG55_08530</name>
</gene>
<organism evidence="2 3">
    <name type="scientific">Silvanigrella aquatica</name>
    <dbReference type="NCBI Taxonomy" id="1915309"/>
    <lineage>
        <taxon>Bacteria</taxon>
        <taxon>Pseudomonadati</taxon>
        <taxon>Bdellovibrionota</taxon>
        <taxon>Oligoflexia</taxon>
        <taxon>Silvanigrellales</taxon>
        <taxon>Silvanigrellaceae</taxon>
        <taxon>Silvanigrella</taxon>
    </lineage>
</organism>
<dbReference type="RefSeq" id="WP_148697693.1">
    <property type="nucleotide sequence ID" value="NZ_CP017834.1"/>
</dbReference>
<dbReference type="Gene3D" id="3.40.630.30">
    <property type="match status" value="1"/>
</dbReference>
<evidence type="ECO:0000313" key="2">
    <source>
        <dbReference type="EMBL" id="APJ03948.1"/>
    </source>
</evidence>
<dbReference type="SUPFAM" id="SSF55729">
    <property type="entry name" value="Acyl-CoA N-acyltransferases (Nat)"/>
    <property type="match status" value="1"/>
</dbReference>
<protein>
    <recommendedName>
        <fullName evidence="1">N-acetyltransferase domain-containing protein</fullName>
    </recommendedName>
</protein>
<dbReference type="InterPro" id="IPR016181">
    <property type="entry name" value="Acyl_CoA_acyltransferase"/>
</dbReference>
<name>A0A1L4D178_9BACT</name>
<feature type="domain" description="N-acetyltransferase" evidence="1">
    <location>
        <begin position="24"/>
        <end position="190"/>
    </location>
</feature>